<gene>
    <name evidence="2" type="ORF">D0Y65_032429</name>
</gene>
<evidence type="ECO:0000313" key="2">
    <source>
        <dbReference type="EMBL" id="RZB83954.1"/>
    </source>
</evidence>
<keyword evidence="1" id="KW-0472">Membrane</keyword>
<comment type="caution">
    <text evidence="2">The sequence shown here is derived from an EMBL/GenBank/DDBJ whole genome shotgun (WGS) entry which is preliminary data.</text>
</comment>
<reference evidence="2 3" key="1">
    <citation type="submission" date="2018-09" db="EMBL/GenBank/DDBJ databases">
        <title>A high-quality reference genome of wild soybean provides a powerful tool to mine soybean genomes.</title>
        <authorList>
            <person name="Xie M."/>
            <person name="Chung C.Y.L."/>
            <person name="Li M.-W."/>
            <person name="Wong F.-L."/>
            <person name="Chan T.-F."/>
            <person name="Lam H.-M."/>
        </authorList>
    </citation>
    <scope>NUCLEOTIDE SEQUENCE [LARGE SCALE GENOMIC DNA]</scope>
    <source>
        <strain evidence="3">cv. W05</strain>
        <tissue evidence="2">Hypocotyl of etiolated seedlings</tissue>
    </source>
</reference>
<keyword evidence="1" id="KW-0812">Transmembrane</keyword>
<accession>A0A445ID51</accession>
<evidence type="ECO:0000313" key="3">
    <source>
        <dbReference type="Proteomes" id="UP000289340"/>
    </source>
</evidence>
<keyword evidence="1" id="KW-1133">Transmembrane helix</keyword>
<dbReference type="Proteomes" id="UP000289340">
    <property type="component" value="Chromosome 11"/>
</dbReference>
<organism evidence="2 3">
    <name type="scientific">Glycine soja</name>
    <name type="common">Wild soybean</name>
    <dbReference type="NCBI Taxonomy" id="3848"/>
    <lineage>
        <taxon>Eukaryota</taxon>
        <taxon>Viridiplantae</taxon>
        <taxon>Streptophyta</taxon>
        <taxon>Embryophyta</taxon>
        <taxon>Tracheophyta</taxon>
        <taxon>Spermatophyta</taxon>
        <taxon>Magnoliopsida</taxon>
        <taxon>eudicotyledons</taxon>
        <taxon>Gunneridae</taxon>
        <taxon>Pentapetalae</taxon>
        <taxon>rosids</taxon>
        <taxon>fabids</taxon>
        <taxon>Fabales</taxon>
        <taxon>Fabaceae</taxon>
        <taxon>Papilionoideae</taxon>
        <taxon>50 kb inversion clade</taxon>
        <taxon>NPAAA clade</taxon>
        <taxon>indigoferoid/millettioid clade</taxon>
        <taxon>Phaseoleae</taxon>
        <taxon>Glycine</taxon>
        <taxon>Glycine subgen. Soja</taxon>
    </lineage>
</organism>
<sequence>MWLDSIWVPQLASCAKHTLTTGNKPHQLLLVALLLKFHIKSQFSVSPLSFLFFTRSLLSLCLMLFPPSFYFIFSLDNFP</sequence>
<proteinExistence type="predicted"/>
<feature type="transmembrane region" description="Helical" evidence="1">
    <location>
        <begin position="50"/>
        <end position="73"/>
    </location>
</feature>
<protein>
    <submittedName>
        <fullName evidence="2">Uncharacterized protein</fullName>
    </submittedName>
</protein>
<dbReference type="EMBL" id="QZWG01000011">
    <property type="protein sequence ID" value="RZB83954.1"/>
    <property type="molecule type" value="Genomic_DNA"/>
</dbReference>
<dbReference type="AlphaFoldDB" id="A0A445ID51"/>
<name>A0A445ID51_GLYSO</name>
<evidence type="ECO:0000256" key="1">
    <source>
        <dbReference type="SAM" id="Phobius"/>
    </source>
</evidence>
<keyword evidence="3" id="KW-1185">Reference proteome</keyword>